<keyword evidence="12" id="KW-0479">Metal-binding</keyword>
<evidence type="ECO:0000256" key="6">
    <source>
        <dbReference type="ARBA" id="ARBA00023133"/>
    </source>
</evidence>
<comment type="catalytic activity">
    <reaction evidence="10 13">
        <text>2 5-aminolevulinate = porphobilinogen + 2 H2O + H(+)</text>
        <dbReference type="Rhea" id="RHEA:24064"/>
        <dbReference type="ChEBI" id="CHEBI:15377"/>
        <dbReference type="ChEBI" id="CHEBI:15378"/>
        <dbReference type="ChEBI" id="CHEBI:58126"/>
        <dbReference type="ChEBI" id="CHEBI:356416"/>
        <dbReference type="EC" id="4.2.1.24"/>
    </reaction>
</comment>
<dbReference type="AlphaFoldDB" id="B7KJD9"/>
<evidence type="ECO:0000256" key="5">
    <source>
        <dbReference type="ARBA" id="ARBA00020771"/>
    </source>
</evidence>
<keyword evidence="6" id="KW-0350">Heme biosynthesis</keyword>
<evidence type="ECO:0000256" key="8">
    <source>
        <dbReference type="ARBA" id="ARBA00023244"/>
    </source>
</evidence>
<keyword evidence="16" id="KW-1185">Reference proteome</keyword>
<evidence type="ECO:0000256" key="12">
    <source>
        <dbReference type="PIRSR" id="PIRSR001415-5"/>
    </source>
</evidence>
<dbReference type="GO" id="GO:0006782">
    <property type="term" value="P:protoporphyrinogen IX biosynthetic process"/>
    <property type="evidence" value="ECO:0007669"/>
    <property type="project" value="UniProtKB-UniPathway"/>
</dbReference>
<dbReference type="SUPFAM" id="SSF51569">
    <property type="entry name" value="Aldolase"/>
    <property type="match status" value="1"/>
</dbReference>
<reference evidence="16" key="1">
    <citation type="journal article" date="2011" name="MBio">
        <title>Novel metabolic attributes of the genus Cyanothece, comprising a group of unicellular nitrogen-fixing Cyanobacteria.</title>
        <authorList>
            <person name="Bandyopadhyay A."/>
            <person name="Elvitigala T."/>
            <person name="Welsh E."/>
            <person name="Stockel J."/>
            <person name="Liberton M."/>
            <person name="Min H."/>
            <person name="Sherman L.A."/>
            <person name="Pakrasi H.B."/>
        </authorList>
    </citation>
    <scope>NUCLEOTIDE SEQUENCE [LARGE SCALE GENOMIC DNA]</scope>
    <source>
        <strain evidence="16">PCC 7424</strain>
    </source>
</reference>
<evidence type="ECO:0000256" key="9">
    <source>
        <dbReference type="ARBA" id="ARBA00025628"/>
    </source>
</evidence>
<dbReference type="NCBIfam" id="NF006762">
    <property type="entry name" value="PRK09283.1"/>
    <property type="match status" value="1"/>
</dbReference>
<accession>B7KJD9</accession>
<keyword evidence="7 13" id="KW-0456">Lyase</keyword>
<dbReference type="PIRSF" id="PIRSF001415">
    <property type="entry name" value="Porphbilin_synth"/>
    <property type="match status" value="1"/>
</dbReference>
<dbReference type="InterPro" id="IPR030656">
    <property type="entry name" value="ALAD_AS"/>
</dbReference>
<keyword evidence="8 13" id="KW-0627">Porphyrin biosynthesis</keyword>
<evidence type="ECO:0000313" key="15">
    <source>
        <dbReference type="EMBL" id="ACK72223.1"/>
    </source>
</evidence>
<evidence type="ECO:0000256" key="11">
    <source>
        <dbReference type="PIRSR" id="PIRSR001415-1"/>
    </source>
</evidence>
<dbReference type="GO" id="GO:0008270">
    <property type="term" value="F:zinc ion binding"/>
    <property type="evidence" value="ECO:0007669"/>
    <property type="project" value="TreeGrafter"/>
</dbReference>
<evidence type="ECO:0000256" key="3">
    <source>
        <dbReference type="ARBA" id="ARBA00011823"/>
    </source>
</evidence>
<evidence type="ECO:0000256" key="10">
    <source>
        <dbReference type="ARBA" id="ARBA00047651"/>
    </source>
</evidence>
<dbReference type="KEGG" id="cyc:PCC7424_3843"/>
<protein>
    <recommendedName>
        <fullName evidence="5 13">Delta-aminolevulinic acid dehydratase</fullName>
        <ecNumber evidence="4 13">4.2.1.24</ecNumber>
    </recommendedName>
</protein>
<dbReference type="SMART" id="SM01004">
    <property type="entry name" value="ALAD"/>
    <property type="match status" value="1"/>
</dbReference>
<name>B7KJD9_GLOC7</name>
<sequence length="338" mass="37545">MMSLASSTSGVENSVNIHRPRRLRRTAALRRLVQETRLTVDDLIYPLFVMEGEAQKQEIPSMPGCYRYTLDLLLAEIADAYNLGINAIALFPLIPSEKKDNFGVESYNRDGMVQRTIRAIKKEIPEIAVISDVALDPYSVYGHDGIVQDGQILNDETVEVLVKMALSQAEAGVDFVAPSDMMDGRVGAIRKALDTQGYINVGILAYSAKYASAYYGPFRDALESAPQFGDKKTYQMDYANAAEAIKEVHLDIVEGADMVMVKPALAYLDIIRRLREYTHLPVVAYNVSGEYAMIKAAAQQGWIDEKKVIWETLTSMKRAGADAIVTYFAKEVALMLHS</sequence>
<comment type="subunit">
    <text evidence="3 13">Homooctamer.</text>
</comment>
<evidence type="ECO:0000313" key="16">
    <source>
        <dbReference type="Proteomes" id="UP000002384"/>
    </source>
</evidence>
<dbReference type="EC" id="4.2.1.24" evidence="4 13"/>
<evidence type="ECO:0000256" key="13">
    <source>
        <dbReference type="RuleBase" id="RU000515"/>
    </source>
</evidence>
<organism evidence="15 16">
    <name type="scientific">Gloeothece citriformis (strain PCC 7424)</name>
    <name type="common">Cyanothece sp. (strain PCC 7424)</name>
    <dbReference type="NCBI Taxonomy" id="65393"/>
    <lineage>
        <taxon>Bacteria</taxon>
        <taxon>Bacillati</taxon>
        <taxon>Cyanobacteriota</taxon>
        <taxon>Cyanophyceae</taxon>
        <taxon>Oscillatoriophycideae</taxon>
        <taxon>Chroococcales</taxon>
        <taxon>Aphanothecaceae</taxon>
        <taxon>Gloeothece</taxon>
        <taxon>Gloeothece citriformis</taxon>
    </lineage>
</organism>
<dbReference type="PROSITE" id="PS00169">
    <property type="entry name" value="D_ALA_DEHYDRATASE"/>
    <property type="match status" value="1"/>
</dbReference>
<dbReference type="UniPathway" id="UPA00251">
    <property type="reaction ID" value="UER00318"/>
</dbReference>
<dbReference type="eggNOG" id="COG0113">
    <property type="taxonomic scope" value="Bacteria"/>
</dbReference>
<dbReference type="RefSeq" id="WP_015955815.1">
    <property type="nucleotide sequence ID" value="NC_011729.1"/>
</dbReference>
<dbReference type="Proteomes" id="UP000002384">
    <property type="component" value="Chromosome"/>
</dbReference>
<feature type="active site" description="Schiff-base intermediate with substrate" evidence="11">
    <location>
        <position position="209"/>
    </location>
</feature>
<dbReference type="Gene3D" id="3.20.20.70">
    <property type="entry name" value="Aldolase class I"/>
    <property type="match status" value="1"/>
</dbReference>
<evidence type="ECO:0000256" key="14">
    <source>
        <dbReference type="RuleBase" id="RU004161"/>
    </source>
</evidence>
<dbReference type="EMBL" id="CP001291">
    <property type="protein sequence ID" value="ACK72223.1"/>
    <property type="molecule type" value="Genomic_DNA"/>
</dbReference>
<dbReference type="InterPro" id="IPR013785">
    <property type="entry name" value="Aldolase_TIM"/>
</dbReference>
<comment type="pathway">
    <text evidence="1">Porphyrin-containing compound metabolism; protoporphyrin-IX biosynthesis; coproporphyrinogen-III from 5-aminolevulinate: step 1/4.</text>
</comment>
<evidence type="ECO:0000256" key="4">
    <source>
        <dbReference type="ARBA" id="ARBA00012053"/>
    </source>
</evidence>
<comment type="function">
    <text evidence="9">Catalyzes an early step in the biosynthesis of tetrapyrroles. Binds two molecules of 5-aminolevulinate per subunit, each at a distinct site, and catalyzes their condensation to form porphobilinogen.</text>
</comment>
<dbReference type="GO" id="GO:0004655">
    <property type="term" value="F:porphobilinogen synthase activity"/>
    <property type="evidence" value="ECO:0007669"/>
    <property type="project" value="UniProtKB-EC"/>
</dbReference>
<dbReference type="CDD" id="cd04823">
    <property type="entry name" value="ALAD_PBGS_aspartate_rich"/>
    <property type="match status" value="1"/>
</dbReference>
<dbReference type="Pfam" id="PF00490">
    <property type="entry name" value="ALAD"/>
    <property type="match status" value="1"/>
</dbReference>
<gene>
    <name evidence="15" type="ordered locus">PCC7424_3843</name>
</gene>
<comment type="similarity">
    <text evidence="2 14">Belongs to the ALAD family.</text>
</comment>
<feature type="binding site" evidence="12">
    <location>
        <position position="247"/>
    </location>
    <ligand>
        <name>Mg(2+)</name>
        <dbReference type="ChEBI" id="CHEBI:18420"/>
    </ligand>
</feature>
<dbReference type="GO" id="GO:0005829">
    <property type="term" value="C:cytosol"/>
    <property type="evidence" value="ECO:0007669"/>
    <property type="project" value="TreeGrafter"/>
</dbReference>
<keyword evidence="12" id="KW-0460">Magnesium</keyword>
<dbReference type="STRING" id="65393.PCC7424_3843"/>
<dbReference type="PANTHER" id="PTHR11458:SF0">
    <property type="entry name" value="DELTA-AMINOLEVULINIC ACID DEHYDRATASE"/>
    <property type="match status" value="1"/>
</dbReference>
<dbReference type="FunFam" id="3.20.20.70:FF:000019">
    <property type="entry name" value="Delta-aminolevulinic acid dehydratase"/>
    <property type="match status" value="1"/>
</dbReference>
<dbReference type="HOGENOM" id="CLU_035731_0_0_3"/>
<evidence type="ECO:0000256" key="2">
    <source>
        <dbReference type="ARBA" id="ARBA00008055"/>
    </source>
</evidence>
<evidence type="ECO:0000256" key="7">
    <source>
        <dbReference type="ARBA" id="ARBA00023239"/>
    </source>
</evidence>
<dbReference type="InterPro" id="IPR001731">
    <property type="entry name" value="ALAD"/>
</dbReference>
<evidence type="ECO:0000256" key="1">
    <source>
        <dbReference type="ARBA" id="ARBA00004694"/>
    </source>
</evidence>
<feature type="active site" description="Schiff-base intermediate with substrate" evidence="11">
    <location>
        <position position="262"/>
    </location>
</feature>
<dbReference type="PRINTS" id="PR00144">
    <property type="entry name" value="DALDHYDRTASE"/>
</dbReference>
<proteinExistence type="inferred from homology"/>
<dbReference type="PANTHER" id="PTHR11458">
    <property type="entry name" value="DELTA-AMINOLEVULINIC ACID DEHYDRATASE"/>
    <property type="match status" value="1"/>
</dbReference>